<keyword evidence="9" id="KW-1185">Reference proteome</keyword>
<dbReference type="GO" id="GO:0008270">
    <property type="term" value="F:zinc ion binding"/>
    <property type="evidence" value="ECO:0007669"/>
    <property type="project" value="UniProtKB-KW"/>
</dbReference>
<keyword evidence="5" id="KW-0805">Transcription regulation</keyword>
<organism evidence="9 10">
    <name type="scientific">Plectus sambesii</name>
    <dbReference type="NCBI Taxonomy" id="2011161"/>
    <lineage>
        <taxon>Eukaryota</taxon>
        <taxon>Metazoa</taxon>
        <taxon>Ecdysozoa</taxon>
        <taxon>Nematoda</taxon>
        <taxon>Chromadorea</taxon>
        <taxon>Plectida</taxon>
        <taxon>Plectina</taxon>
        <taxon>Plectoidea</taxon>
        <taxon>Plectidae</taxon>
        <taxon>Plectus</taxon>
    </lineage>
</organism>
<proteinExistence type="inferred from homology"/>
<reference evidence="10" key="1">
    <citation type="submission" date="2022-11" db="UniProtKB">
        <authorList>
            <consortium name="WormBaseParasite"/>
        </authorList>
    </citation>
    <scope>IDENTIFICATION</scope>
</reference>
<dbReference type="GO" id="GO:0031490">
    <property type="term" value="F:chromatin DNA binding"/>
    <property type="evidence" value="ECO:0007669"/>
    <property type="project" value="TreeGrafter"/>
</dbReference>
<dbReference type="GO" id="GO:0035098">
    <property type="term" value="C:ESC/E(Z) complex"/>
    <property type="evidence" value="ECO:0007669"/>
    <property type="project" value="TreeGrafter"/>
</dbReference>
<keyword evidence="3" id="KW-0863">Zinc-finger</keyword>
<keyword evidence="2" id="KW-0479">Metal-binding</keyword>
<dbReference type="PANTHER" id="PTHR22597">
    <property type="entry name" value="POLYCOMB GROUP PROTEIN"/>
    <property type="match status" value="1"/>
</dbReference>
<dbReference type="Pfam" id="PF09733">
    <property type="entry name" value="VEFS-Box"/>
    <property type="match status" value="1"/>
</dbReference>
<feature type="region of interest" description="Disordered" evidence="7">
    <location>
        <begin position="130"/>
        <end position="201"/>
    </location>
</feature>
<evidence type="ECO:0000313" key="9">
    <source>
        <dbReference type="Proteomes" id="UP000887566"/>
    </source>
</evidence>
<evidence type="ECO:0000259" key="8">
    <source>
        <dbReference type="Pfam" id="PF09733"/>
    </source>
</evidence>
<sequence>MSRSRSSRDALRPRPLTVDDVHVSGSPTASSFGCALCNDGRKYSRIDNFVDHITNAHSDLIDSTYSDSLKKTVFCAQARKLTGQDIPTSLSFIGQNTIRCPGCSSRVVLHGPYTVANFVQHLTRSRCCEAKSATPKKRPPSVNDKSPMMTTPKKKLRLDESASSVSAVDDSLSNGLSTTGSVDQGTRRQPGTMQSTQLSSEQQIQNAVRLYRYMATPVENSNRPAYRPFLMRNLSFLPKSKALGAAHKKKRNKVKKEPSPFVTLLKSPSEEEHSRTASVQFHSFRDKELPGSRKACVELYLRTVTGKARELIRLPSAKFSISVNAPELMTTIDLPRDVGTPCRNGTISRSYYLVVHTVVSEQQDAISSGGRSLRNVPSRQAIMADRNGLRSHKAKERRSDEKKQQLELFGILLLADATRETSGLIERTVAIPLVEHRAKDWRTSVDFPEQILELSKKTKTGPFMRVTVTREADDSDSDESEDSRSVKSTSHISSSSASVASVKGSALEGALRDASIPCRLLYRWIQGFKELTDNVVSPRDELEGFTTEPPHPDRCIFCGYRFSDLYSLLKHMRLNYPRFEFVYNKATAQVYLPTVDVHVKRNFDGRYEGNPIRQFRNGMLSGPTKYAVNSHMEVIISNKCEARFKRKQSQQRDLVEFSRPTEKLVNRLTRSLNGHVRTYFNARTRQPLPAPPSKPTPVLTDPDWLKSAIARKMDEFSDLNNGEKQLMVMWNVFLAKKEHRCIGDCMLMRALCKFIDAHGKQIVSKHLLGNFFCHLANLEEQGLITGEQISTLVSMITQI</sequence>
<dbReference type="PROSITE" id="PS51257">
    <property type="entry name" value="PROKAR_LIPOPROTEIN"/>
    <property type="match status" value="1"/>
</dbReference>
<evidence type="ECO:0000313" key="10">
    <source>
        <dbReference type="WBParaSite" id="PSAMB.scaffold6401size9577.g28439.t1"/>
    </source>
</evidence>
<feature type="domain" description="Polycomb protein VEFS-Box" evidence="8">
    <location>
        <begin position="671"/>
        <end position="788"/>
    </location>
</feature>
<name>A0A914X4P7_9BILA</name>
<evidence type="ECO:0000256" key="2">
    <source>
        <dbReference type="ARBA" id="ARBA00022723"/>
    </source>
</evidence>
<evidence type="ECO:0000256" key="7">
    <source>
        <dbReference type="SAM" id="MobiDB-lite"/>
    </source>
</evidence>
<evidence type="ECO:0000256" key="4">
    <source>
        <dbReference type="ARBA" id="ARBA00022833"/>
    </source>
</evidence>
<keyword evidence="4" id="KW-0862">Zinc</keyword>
<dbReference type="Proteomes" id="UP000887566">
    <property type="component" value="Unplaced"/>
</dbReference>
<accession>A0A914X4P7</accession>
<dbReference type="AlphaFoldDB" id="A0A914X4P7"/>
<feature type="compositionally biased region" description="Polar residues" evidence="7">
    <location>
        <begin position="172"/>
        <end position="201"/>
    </location>
</feature>
<keyword evidence="6" id="KW-0804">Transcription</keyword>
<evidence type="ECO:0000256" key="6">
    <source>
        <dbReference type="ARBA" id="ARBA00023163"/>
    </source>
</evidence>
<evidence type="ECO:0000256" key="1">
    <source>
        <dbReference type="ARBA" id="ARBA00007416"/>
    </source>
</evidence>
<evidence type="ECO:0000256" key="5">
    <source>
        <dbReference type="ARBA" id="ARBA00023015"/>
    </source>
</evidence>
<feature type="region of interest" description="Disordered" evidence="7">
    <location>
        <begin position="465"/>
        <end position="490"/>
    </location>
</feature>
<dbReference type="WBParaSite" id="PSAMB.scaffold6401size9577.g28439.t1">
    <property type="protein sequence ID" value="PSAMB.scaffold6401size9577.g28439.t1"/>
    <property type="gene ID" value="PSAMB.scaffold6401size9577.g28439"/>
</dbReference>
<dbReference type="GO" id="GO:0016586">
    <property type="term" value="C:RSC-type complex"/>
    <property type="evidence" value="ECO:0007669"/>
    <property type="project" value="TreeGrafter"/>
</dbReference>
<comment type="similarity">
    <text evidence="1">Belongs to the VEFS (VRN2-EMF2-FIS2-SU(Z)12) family.</text>
</comment>
<evidence type="ECO:0000256" key="3">
    <source>
        <dbReference type="ARBA" id="ARBA00022771"/>
    </source>
</evidence>
<feature type="compositionally biased region" description="Low complexity" evidence="7">
    <location>
        <begin position="161"/>
        <end position="171"/>
    </location>
</feature>
<dbReference type="CDD" id="cd21551">
    <property type="entry name" value="VEFS-box_SUZ12"/>
    <property type="match status" value="1"/>
</dbReference>
<dbReference type="PANTHER" id="PTHR22597:SF0">
    <property type="entry name" value="POLYCOMB PROTEIN SUZ12"/>
    <property type="match status" value="1"/>
</dbReference>
<protein>
    <submittedName>
        <fullName evidence="10">Polycomb protein VEFS-Box domain-containing protein</fullName>
    </submittedName>
</protein>
<dbReference type="InterPro" id="IPR019135">
    <property type="entry name" value="Polycomb_protein_VEFS-Box"/>
</dbReference>